<evidence type="ECO:0000313" key="8">
    <source>
        <dbReference type="EMBL" id="MBO3733962.1"/>
    </source>
</evidence>
<feature type="domain" description="NADH:quinone oxidoreductase/Mrp antiporter transmembrane" evidence="7">
    <location>
        <begin position="410"/>
        <end position="472"/>
    </location>
</feature>
<feature type="transmembrane region" description="Helical" evidence="6">
    <location>
        <begin position="33"/>
        <end position="51"/>
    </location>
</feature>
<comment type="subcellular location">
    <subcellularLocation>
        <location evidence="1">Endomembrane system</location>
        <topology evidence="1">Multi-pass membrane protein</topology>
    </subcellularLocation>
    <subcellularLocation>
        <location evidence="5">Membrane</location>
        <topology evidence="5">Multi-pass membrane protein</topology>
    </subcellularLocation>
</comment>
<organism evidence="8 9">
    <name type="scientific">Glycomyces niveus</name>
    <dbReference type="NCBI Taxonomy" id="2820287"/>
    <lineage>
        <taxon>Bacteria</taxon>
        <taxon>Bacillati</taxon>
        <taxon>Actinomycetota</taxon>
        <taxon>Actinomycetes</taxon>
        <taxon>Glycomycetales</taxon>
        <taxon>Glycomycetaceae</taxon>
        <taxon>Glycomyces</taxon>
    </lineage>
</organism>
<feature type="transmembrane region" description="Helical" evidence="6">
    <location>
        <begin position="147"/>
        <end position="169"/>
    </location>
</feature>
<dbReference type="InterPro" id="IPR001750">
    <property type="entry name" value="ND/Mrp_TM"/>
</dbReference>
<gene>
    <name evidence="8" type="ORF">J5V16_14130</name>
</gene>
<keyword evidence="3 6" id="KW-1133">Transmembrane helix</keyword>
<dbReference type="PANTHER" id="PTHR22773">
    <property type="entry name" value="NADH DEHYDROGENASE"/>
    <property type="match status" value="1"/>
</dbReference>
<feature type="transmembrane region" description="Helical" evidence="6">
    <location>
        <begin position="256"/>
        <end position="279"/>
    </location>
</feature>
<evidence type="ECO:0000259" key="7">
    <source>
        <dbReference type="Pfam" id="PF00361"/>
    </source>
</evidence>
<keyword evidence="9" id="KW-1185">Reference proteome</keyword>
<proteinExistence type="predicted"/>
<feature type="transmembrane region" description="Helical" evidence="6">
    <location>
        <begin position="427"/>
        <end position="447"/>
    </location>
</feature>
<dbReference type="RefSeq" id="WP_208496991.1">
    <property type="nucleotide sequence ID" value="NZ_JAGFNP010000007.1"/>
</dbReference>
<feature type="transmembrane region" description="Helical" evidence="6">
    <location>
        <begin position="118"/>
        <end position="135"/>
    </location>
</feature>
<evidence type="ECO:0000256" key="4">
    <source>
        <dbReference type="ARBA" id="ARBA00023136"/>
    </source>
</evidence>
<feature type="transmembrane region" description="Helical" evidence="6">
    <location>
        <begin position="321"/>
        <end position="342"/>
    </location>
</feature>
<accession>A0ABS3U5C2</accession>
<feature type="transmembrane region" description="Helical" evidence="6">
    <location>
        <begin position="6"/>
        <end position="26"/>
    </location>
</feature>
<keyword evidence="4 6" id="KW-0472">Membrane</keyword>
<keyword evidence="2 5" id="KW-0812">Transmembrane</keyword>
<name>A0ABS3U5C2_9ACTN</name>
<dbReference type="EMBL" id="JAGFNP010000007">
    <property type="protein sequence ID" value="MBO3733962.1"/>
    <property type="molecule type" value="Genomic_DNA"/>
</dbReference>
<dbReference type="Pfam" id="PF00361">
    <property type="entry name" value="Proton_antipo_M"/>
    <property type="match status" value="2"/>
</dbReference>
<evidence type="ECO:0000313" key="9">
    <source>
        <dbReference type="Proteomes" id="UP000681341"/>
    </source>
</evidence>
<feature type="transmembrane region" description="Helical" evidence="6">
    <location>
        <begin position="498"/>
        <end position="519"/>
    </location>
</feature>
<feature type="transmembrane region" description="Helical" evidence="6">
    <location>
        <begin position="96"/>
        <end position="112"/>
    </location>
</feature>
<sequence>MRVQAIDHVALLPLYLAAGAAVLALFAGRAAKGCMMIGLTAAAVAALWVGGGEDRSTFAVGTWHSFVADDAAMGAAALFAGLSVLVAAVSGRQSGEYWFLLAVSAAGGITLAGARDLITLIVALETLTVPLYVLVTKPGRDGAEAGVTFLIASIASSATALMGAAFLYAAAGTLHLEGLAAGLAGADPALVAAGAALLLGGFAFKLAAAPLHAWAPLVLERAPLPIATYLASASKLGGAIAIIWVVFFGLEAGAGTATGIVVAALSVASIAIGNLGALVQRRTVPLLAWSGIAHAGYALAPLAVVTTATGREDAPAAASAALAYAVFFVLLEAGAFASLTAVRPAWTSDRAAGVEALAVGEHATGERRDEIAIGERRTPLEGLKTGGPQGSDLKASAGNIPVQGSGEGGAIAELSGLWRSAPLPASLFLFSVIGLAGLPPALAGTFAKVAILEVLASSALWLAVIVAAGAVLGLAYYLPLARTVLLGRGPSTAKGRFAIALAAVGLALLAMTLAPQVVLDFTAVSR</sequence>
<feature type="transmembrane region" description="Helical" evidence="6">
    <location>
        <begin position="226"/>
        <end position="250"/>
    </location>
</feature>
<feature type="domain" description="NADH:quinone oxidoreductase/Mrp antiporter transmembrane" evidence="7">
    <location>
        <begin position="114"/>
        <end position="342"/>
    </location>
</feature>
<feature type="transmembrane region" description="Helical" evidence="6">
    <location>
        <begin position="459"/>
        <end position="478"/>
    </location>
</feature>
<evidence type="ECO:0000256" key="2">
    <source>
        <dbReference type="ARBA" id="ARBA00022692"/>
    </source>
</evidence>
<evidence type="ECO:0000256" key="3">
    <source>
        <dbReference type="ARBA" id="ARBA00022989"/>
    </source>
</evidence>
<feature type="transmembrane region" description="Helical" evidence="6">
    <location>
        <begin position="286"/>
        <end position="309"/>
    </location>
</feature>
<comment type="caution">
    <text evidence="8">The sequence shown here is derived from an EMBL/GenBank/DDBJ whole genome shotgun (WGS) entry which is preliminary data.</text>
</comment>
<reference evidence="8 9" key="1">
    <citation type="submission" date="2021-03" db="EMBL/GenBank/DDBJ databases">
        <title>Glycomyces sp. nov., a novel actinomycete isolated from soil.</title>
        <authorList>
            <person name="Yang X."/>
            <person name="Xu X."/>
        </authorList>
    </citation>
    <scope>NUCLEOTIDE SEQUENCE [LARGE SCALE GENOMIC DNA]</scope>
    <source>
        <strain evidence="8 9">NEAU-S30</strain>
    </source>
</reference>
<feature type="transmembrane region" description="Helical" evidence="6">
    <location>
        <begin position="71"/>
        <end position="89"/>
    </location>
</feature>
<evidence type="ECO:0000256" key="5">
    <source>
        <dbReference type="RuleBase" id="RU000320"/>
    </source>
</evidence>
<evidence type="ECO:0000256" key="6">
    <source>
        <dbReference type="SAM" id="Phobius"/>
    </source>
</evidence>
<feature type="transmembrane region" description="Helical" evidence="6">
    <location>
        <begin position="189"/>
        <end position="214"/>
    </location>
</feature>
<protein>
    <submittedName>
        <fullName evidence="8">NADH-quinone oxidoreductase subunit N</fullName>
    </submittedName>
</protein>
<dbReference type="Proteomes" id="UP000681341">
    <property type="component" value="Unassembled WGS sequence"/>
</dbReference>
<evidence type="ECO:0000256" key="1">
    <source>
        <dbReference type="ARBA" id="ARBA00004127"/>
    </source>
</evidence>